<evidence type="ECO:0000313" key="2">
    <source>
        <dbReference type="Proteomes" id="UP000183922"/>
    </source>
</evidence>
<organism evidence="1 2">
    <name type="scientific">Candidatus Kuenenbacteria bacterium CG2_30_39_24</name>
    <dbReference type="NCBI Taxonomy" id="1805236"/>
    <lineage>
        <taxon>Bacteria</taxon>
        <taxon>Candidatus Kueneniibacteriota</taxon>
    </lineage>
</organism>
<gene>
    <name evidence="1" type="ORF">AUK13_01375</name>
</gene>
<evidence type="ECO:0008006" key="3">
    <source>
        <dbReference type="Google" id="ProtNLM"/>
    </source>
</evidence>
<evidence type="ECO:0000313" key="1">
    <source>
        <dbReference type="EMBL" id="OIP56280.1"/>
    </source>
</evidence>
<sequence length="205" mass="23530">MFQNTLEQKTKRVFSALAKAGVAQDFYLAGGTALALQFGHRQSIDLDFFTAKNFSLNQLKNKLNKLGKFKLRSEDEGTLHIILSGVLISFLRYPYPLLCKKIKLDNISLADWKDIACMKISAVSDRGSKKDFVDLYFILQKISLPSLLKLFNKKYKNIDYNKTHILKSLMFFNDADKEPTPKMLQKTSWPAIKKKIHDIVLAYTK</sequence>
<dbReference type="Pfam" id="PF08843">
    <property type="entry name" value="AbiEii"/>
    <property type="match status" value="2"/>
</dbReference>
<dbReference type="Proteomes" id="UP000183922">
    <property type="component" value="Unassembled WGS sequence"/>
</dbReference>
<dbReference type="InterPro" id="IPR014942">
    <property type="entry name" value="AbiEii"/>
</dbReference>
<name>A0A1J5FMN5_9BACT</name>
<proteinExistence type="predicted"/>
<comment type="caution">
    <text evidence="1">The sequence shown here is derived from an EMBL/GenBank/DDBJ whole genome shotgun (WGS) entry which is preliminary data.</text>
</comment>
<dbReference type="EMBL" id="MNYR01000020">
    <property type="protein sequence ID" value="OIP56280.1"/>
    <property type="molecule type" value="Genomic_DNA"/>
</dbReference>
<dbReference type="STRING" id="1805236.AUK13_01375"/>
<dbReference type="Gene3D" id="3.10.450.620">
    <property type="entry name" value="JHP933, nucleotidyltransferase-like core domain"/>
    <property type="match status" value="1"/>
</dbReference>
<protein>
    <recommendedName>
        <fullName evidence="3">Nucleotidyl transferase AbiEii toxin, Type IV TA system</fullName>
    </recommendedName>
</protein>
<reference evidence="1 2" key="1">
    <citation type="journal article" date="2016" name="Environ. Microbiol.">
        <title>Genomic resolution of a cold subsurface aquifer community provides metabolic insights for novel microbes adapted to high CO concentrations.</title>
        <authorList>
            <person name="Probst A.J."/>
            <person name="Castelle C.J."/>
            <person name="Singh A."/>
            <person name="Brown C.T."/>
            <person name="Anantharaman K."/>
            <person name="Sharon I."/>
            <person name="Hug L.A."/>
            <person name="Burstein D."/>
            <person name="Emerson J.B."/>
            <person name="Thomas B.C."/>
            <person name="Banfield J.F."/>
        </authorList>
    </citation>
    <scope>NUCLEOTIDE SEQUENCE [LARGE SCALE GENOMIC DNA]</scope>
    <source>
        <strain evidence="1">CG2_30_39_24</strain>
    </source>
</reference>
<dbReference type="AlphaFoldDB" id="A0A1J5FMN5"/>
<accession>A0A1J5FMN5</accession>